<proteinExistence type="predicted"/>
<dbReference type="EMBL" id="VZOL01000261">
    <property type="protein sequence ID" value="KAB0667869.1"/>
    <property type="molecule type" value="Genomic_DNA"/>
</dbReference>
<dbReference type="AlphaFoldDB" id="A0A6L3NGR7"/>
<organism evidence="1 2">
    <name type="scientific">Burkholderia territorii</name>
    <dbReference type="NCBI Taxonomy" id="1503055"/>
    <lineage>
        <taxon>Bacteria</taxon>
        <taxon>Pseudomonadati</taxon>
        <taxon>Pseudomonadota</taxon>
        <taxon>Betaproteobacteria</taxon>
        <taxon>Burkholderiales</taxon>
        <taxon>Burkholderiaceae</taxon>
        <taxon>Burkholderia</taxon>
        <taxon>Burkholderia cepacia complex</taxon>
    </lineage>
</organism>
<protein>
    <submittedName>
        <fullName evidence="1">Uncharacterized protein</fullName>
    </submittedName>
</protein>
<accession>A0A6L3NGR7</accession>
<dbReference type="RefSeq" id="WP_151005825.1">
    <property type="nucleotide sequence ID" value="NZ_CABVPO010000003.1"/>
</dbReference>
<gene>
    <name evidence="1" type="ORF">F7R13_18600</name>
</gene>
<evidence type="ECO:0000313" key="2">
    <source>
        <dbReference type="Proteomes" id="UP000473571"/>
    </source>
</evidence>
<dbReference type="Proteomes" id="UP000473571">
    <property type="component" value="Unassembled WGS sequence"/>
</dbReference>
<name>A0A6L3NGR7_9BURK</name>
<evidence type="ECO:0000313" key="1">
    <source>
        <dbReference type="EMBL" id="KAB0667869.1"/>
    </source>
</evidence>
<sequence>MKITTLKGYFAALLFSLISFSSTGFGSSLAIESVRPTPSLAVRIWEAVENGTDYKIVKVSQERFLIVYGNKNNISGYIVYDQRNGPTGTEYIPGTSISSDITIGIQETSSQSIGVMLSIDGDTTSFVAKPYRSRHKVQEEIRPGKWSTVVSGTAMQLQIAPNLVDVSINIGKCRLTGKMKSSSREHVYRVTT</sequence>
<reference evidence="1 2" key="1">
    <citation type="submission" date="2019-09" db="EMBL/GenBank/DDBJ databases">
        <title>Draft genome sequences of 48 bacterial type strains from the CCUG.</title>
        <authorList>
            <person name="Tunovic T."/>
            <person name="Pineiro-Iglesias B."/>
            <person name="Unosson C."/>
            <person name="Inganas E."/>
            <person name="Ohlen M."/>
            <person name="Cardew S."/>
            <person name="Jensie-Markopoulos S."/>
            <person name="Salva-Serra F."/>
            <person name="Jaen-Luchoro D."/>
            <person name="Karlsson R."/>
            <person name="Svensson-Stadler L."/>
            <person name="Chun J."/>
            <person name="Moore E."/>
        </authorList>
    </citation>
    <scope>NUCLEOTIDE SEQUENCE [LARGE SCALE GENOMIC DNA]</scope>
    <source>
        <strain evidence="1 2">CCUG 65687</strain>
    </source>
</reference>
<comment type="caution">
    <text evidence="1">The sequence shown here is derived from an EMBL/GenBank/DDBJ whole genome shotgun (WGS) entry which is preliminary data.</text>
</comment>